<evidence type="ECO:0000256" key="10">
    <source>
        <dbReference type="ARBA" id="ARBA00023157"/>
    </source>
</evidence>
<evidence type="ECO:0000256" key="9">
    <source>
        <dbReference type="ARBA" id="ARBA00022737"/>
    </source>
</evidence>
<comment type="caution">
    <text evidence="16">The sequence shown here is derived from an EMBL/GenBank/DDBJ whole genome shotgun (WGS) entry which is preliminary data.</text>
</comment>
<evidence type="ECO:0000256" key="1">
    <source>
        <dbReference type="ARBA" id="ARBA00003651"/>
    </source>
</evidence>
<feature type="domain" description="Sushi" evidence="15">
    <location>
        <begin position="92"/>
        <end position="149"/>
    </location>
</feature>
<protein>
    <recommendedName>
        <fullName evidence="4">Beta-2-glycoprotein 1</fullName>
    </recommendedName>
    <alternativeName>
        <fullName evidence="12">Apolipoprotein H</fullName>
    </alternativeName>
    <alternativeName>
        <fullName evidence="13">Beta-2-glycoprotein I</fullName>
    </alternativeName>
</protein>
<evidence type="ECO:0000256" key="12">
    <source>
        <dbReference type="ARBA" id="ARBA00029855"/>
    </source>
</evidence>
<dbReference type="CDD" id="cd00033">
    <property type="entry name" value="CCP"/>
    <property type="match status" value="5"/>
</dbReference>
<keyword evidence="7" id="KW-0358">Heparin-binding</keyword>
<dbReference type="InterPro" id="IPR015104">
    <property type="entry name" value="Sushi_2"/>
</dbReference>
<evidence type="ECO:0000313" key="16">
    <source>
        <dbReference type="EMBL" id="KAG9469248.1"/>
    </source>
</evidence>
<dbReference type="PROSITE" id="PS50923">
    <property type="entry name" value="SUSHI"/>
    <property type="match status" value="5"/>
</dbReference>
<name>A0A8J6JP14_ELECQ</name>
<comment type="subcellular location">
    <subcellularLocation>
        <location evidence="3">Secreted</location>
    </subcellularLocation>
    <subcellularLocation>
        <location evidence="2">Virion</location>
    </subcellularLocation>
</comment>
<evidence type="ECO:0000256" key="13">
    <source>
        <dbReference type="ARBA" id="ARBA00033414"/>
    </source>
</evidence>
<dbReference type="GO" id="GO:0008201">
    <property type="term" value="F:heparin binding"/>
    <property type="evidence" value="ECO:0007669"/>
    <property type="project" value="UniProtKB-KW"/>
</dbReference>
<dbReference type="Pfam" id="PF09014">
    <property type="entry name" value="Sushi_2"/>
    <property type="match status" value="1"/>
</dbReference>
<evidence type="ECO:0000256" key="5">
    <source>
        <dbReference type="ARBA" id="ARBA00022525"/>
    </source>
</evidence>
<dbReference type="AlphaFoldDB" id="A0A8J6JP14"/>
<dbReference type="PANTHER" id="PTHR45785">
    <property type="entry name" value="COMPLEMENT FACTOR H-RELATED"/>
    <property type="match status" value="1"/>
</dbReference>
<sequence>MRCNRGYKMLGSSVIHCINGRWEQPPECIRLVPCKNPPTISNGDILEPSKQDKYVTDDVVKYVCKSGFHISGSDQSTCLNGQWTTSPKCTEDPCDEAPEVAHGTVVEKRKIFNHGESAKYICDNGFRISGGDSASCAEGKWLKIPTCVTTSCEPPPAVRNSMLTEELKDSYESGEKVTYTCNRGYSLERSLSGEAQCENTQWMNLPVCRKIGEQCGPPPTVQFGDTTGIRKPNYKSGESVEYRCPNYHILKGEKVVRCMNGVWEEAPVCLEPCTAKEKDMEENRIQLRWRDYKKLYSKHGEEIEFACKPGHEAPPGTQMRTACQQGKLQYPKCFTNVRDLAKR</sequence>
<dbReference type="FunFam" id="2.10.70.10:FF:000060">
    <property type="entry name" value="Complement inhibitory factor H"/>
    <property type="match status" value="1"/>
</dbReference>
<proteinExistence type="predicted"/>
<dbReference type="Proteomes" id="UP000770717">
    <property type="component" value="Unassembled WGS sequence"/>
</dbReference>
<evidence type="ECO:0000313" key="17">
    <source>
        <dbReference type="Proteomes" id="UP000770717"/>
    </source>
</evidence>
<feature type="disulfide bond" evidence="14">
    <location>
        <begin position="181"/>
        <end position="208"/>
    </location>
</feature>
<gene>
    <name evidence="16" type="ORF">GDO78_020946</name>
</gene>
<evidence type="ECO:0000256" key="11">
    <source>
        <dbReference type="ARBA" id="ARBA00023180"/>
    </source>
</evidence>
<dbReference type="PANTHER" id="PTHR45785:SF2">
    <property type="entry name" value="COMPLEMENT FACTOR H-RELATED"/>
    <property type="match status" value="1"/>
</dbReference>
<keyword evidence="11" id="KW-0325">Glycoprotein</keyword>
<dbReference type="GO" id="GO:0005576">
    <property type="term" value="C:extracellular region"/>
    <property type="evidence" value="ECO:0007669"/>
    <property type="project" value="UniProtKB-SubCell"/>
</dbReference>
<feature type="domain" description="Sushi" evidence="15">
    <location>
        <begin position="32"/>
        <end position="91"/>
    </location>
</feature>
<evidence type="ECO:0000256" key="4">
    <source>
        <dbReference type="ARBA" id="ARBA00020104"/>
    </source>
</evidence>
<evidence type="ECO:0000256" key="14">
    <source>
        <dbReference type="PROSITE-ProRule" id="PRU00302"/>
    </source>
</evidence>
<feature type="domain" description="Sushi" evidence="15">
    <location>
        <begin position="213"/>
        <end position="271"/>
    </location>
</feature>
<evidence type="ECO:0000256" key="7">
    <source>
        <dbReference type="ARBA" id="ARBA00022674"/>
    </source>
</evidence>
<keyword evidence="6 14" id="KW-0768">Sushi</keyword>
<keyword evidence="9" id="KW-0677">Repeat</keyword>
<comment type="caution">
    <text evidence="14">Lacks conserved residue(s) required for the propagation of feature annotation.</text>
</comment>
<keyword evidence="17" id="KW-1185">Reference proteome</keyword>
<dbReference type="SUPFAM" id="SSF57535">
    <property type="entry name" value="Complement control module/SCR domain"/>
    <property type="match status" value="6"/>
</dbReference>
<evidence type="ECO:0000256" key="6">
    <source>
        <dbReference type="ARBA" id="ARBA00022659"/>
    </source>
</evidence>
<accession>A0A8J6JP14</accession>
<feature type="disulfide bond" evidence="14">
    <location>
        <begin position="215"/>
        <end position="258"/>
    </location>
</feature>
<dbReference type="InterPro" id="IPR000436">
    <property type="entry name" value="Sushi_SCR_CCP_dom"/>
</dbReference>
<keyword evidence="8" id="KW-0732">Signal</keyword>
<dbReference type="EMBL" id="WNTK01000586">
    <property type="protein sequence ID" value="KAG9469248.1"/>
    <property type="molecule type" value="Genomic_DNA"/>
</dbReference>
<organism evidence="16 17">
    <name type="scientific">Eleutherodactylus coqui</name>
    <name type="common">Puerto Rican coqui</name>
    <dbReference type="NCBI Taxonomy" id="57060"/>
    <lineage>
        <taxon>Eukaryota</taxon>
        <taxon>Metazoa</taxon>
        <taxon>Chordata</taxon>
        <taxon>Craniata</taxon>
        <taxon>Vertebrata</taxon>
        <taxon>Euteleostomi</taxon>
        <taxon>Amphibia</taxon>
        <taxon>Batrachia</taxon>
        <taxon>Anura</taxon>
        <taxon>Neobatrachia</taxon>
        <taxon>Hyloidea</taxon>
        <taxon>Eleutherodactylidae</taxon>
        <taxon>Eleutherodactylinae</taxon>
        <taxon>Eleutherodactylus</taxon>
        <taxon>Eleutherodactylus</taxon>
    </lineage>
</organism>
<dbReference type="InterPro" id="IPR051503">
    <property type="entry name" value="ComplSys_Reg/VirEntry_Med"/>
</dbReference>
<dbReference type="SMART" id="SM00032">
    <property type="entry name" value="CCP"/>
    <property type="match status" value="4"/>
</dbReference>
<feature type="domain" description="Sushi" evidence="15">
    <location>
        <begin position="1"/>
        <end position="30"/>
    </location>
</feature>
<evidence type="ECO:0000256" key="3">
    <source>
        <dbReference type="ARBA" id="ARBA00004613"/>
    </source>
</evidence>
<feature type="domain" description="Sushi" evidence="15">
    <location>
        <begin position="150"/>
        <end position="210"/>
    </location>
</feature>
<dbReference type="Pfam" id="PF00084">
    <property type="entry name" value="Sushi"/>
    <property type="match status" value="5"/>
</dbReference>
<reference evidence="16" key="1">
    <citation type="thesis" date="2020" institute="ProQuest LLC" country="789 East Eisenhower Parkway, Ann Arbor, MI, USA">
        <title>Comparative Genomics and Chromosome Evolution.</title>
        <authorList>
            <person name="Mudd A.B."/>
        </authorList>
    </citation>
    <scope>NUCLEOTIDE SEQUENCE</scope>
    <source>
        <strain evidence="16">HN-11 Male</strain>
        <tissue evidence="16">Kidney and liver</tissue>
    </source>
</reference>
<evidence type="ECO:0000256" key="8">
    <source>
        <dbReference type="ARBA" id="ARBA00022729"/>
    </source>
</evidence>
<keyword evidence="5" id="KW-0964">Secreted</keyword>
<evidence type="ECO:0000259" key="15">
    <source>
        <dbReference type="PROSITE" id="PS50923"/>
    </source>
</evidence>
<dbReference type="OrthoDB" id="10051774at2759"/>
<comment type="function">
    <text evidence="1">Binds to various kinds of negatively charged substances such as heparin, phospholipids, and dextran sulfate. May prevent activation of the intrinsic blood coagulation cascade by binding to phospholipids on the surface of damaged cells.</text>
</comment>
<keyword evidence="10 14" id="KW-1015">Disulfide bond</keyword>
<evidence type="ECO:0000256" key="2">
    <source>
        <dbReference type="ARBA" id="ARBA00004328"/>
    </source>
</evidence>
<dbReference type="Gene3D" id="2.10.70.10">
    <property type="entry name" value="Complement Module, domain 1"/>
    <property type="match status" value="6"/>
</dbReference>
<dbReference type="InterPro" id="IPR035976">
    <property type="entry name" value="Sushi/SCR/CCP_sf"/>
</dbReference>